<dbReference type="RefSeq" id="WP_192011335.1">
    <property type="nucleotide sequence ID" value="NZ_JACYTQ010000007.1"/>
</dbReference>
<name>A0ABR9ANU9_9BACT</name>
<dbReference type="Proteomes" id="UP000647133">
    <property type="component" value="Unassembled WGS sequence"/>
</dbReference>
<reference evidence="1 2" key="1">
    <citation type="submission" date="2020-09" db="EMBL/GenBank/DDBJ databases">
        <title>Echinicola sp. CAU 1574 isolated from sand of Sido Beach.</title>
        <authorList>
            <person name="Kim W."/>
        </authorList>
    </citation>
    <scope>NUCLEOTIDE SEQUENCE [LARGE SCALE GENOMIC DNA]</scope>
    <source>
        <strain evidence="1 2">CAU 1574</strain>
    </source>
</reference>
<protein>
    <submittedName>
        <fullName evidence="1">Uncharacterized protein</fullName>
    </submittedName>
</protein>
<keyword evidence="2" id="KW-1185">Reference proteome</keyword>
<evidence type="ECO:0000313" key="1">
    <source>
        <dbReference type="EMBL" id="MBD8490454.1"/>
    </source>
</evidence>
<gene>
    <name evidence="1" type="ORF">IFO69_17010</name>
</gene>
<evidence type="ECO:0000313" key="2">
    <source>
        <dbReference type="Proteomes" id="UP000647133"/>
    </source>
</evidence>
<proteinExistence type="predicted"/>
<accession>A0ABR9ANU9</accession>
<sequence length="56" mass="6267">MLRISIDEKKQIPIAIGTRPVEHPVQWSGEVLQIEKILLSITVLLTQFDFVPVAVG</sequence>
<comment type="caution">
    <text evidence="1">The sequence shown here is derived from an EMBL/GenBank/DDBJ whole genome shotgun (WGS) entry which is preliminary data.</text>
</comment>
<dbReference type="EMBL" id="JACYTQ010000007">
    <property type="protein sequence ID" value="MBD8490454.1"/>
    <property type="molecule type" value="Genomic_DNA"/>
</dbReference>
<organism evidence="1 2">
    <name type="scientific">Echinicola arenosa</name>
    <dbReference type="NCBI Taxonomy" id="2774144"/>
    <lineage>
        <taxon>Bacteria</taxon>
        <taxon>Pseudomonadati</taxon>
        <taxon>Bacteroidota</taxon>
        <taxon>Cytophagia</taxon>
        <taxon>Cytophagales</taxon>
        <taxon>Cyclobacteriaceae</taxon>
        <taxon>Echinicola</taxon>
    </lineage>
</organism>